<accession>A0A0F9LXK3</accession>
<gene>
    <name evidence="1" type="ORF">LCGC14_1161130</name>
</gene>
<sequence>MKKLFGTTSSMFEDGIRIAVERRIEKIVEEEVEKAQRLVRTRILSEADYLALSILKQYRIDELRGELIITVKKEV</sequence>
<name>A0A0F9LXK3_9ZZZZ</name>
<protein>
    <submittedName>
        <fullName evidence="1">Uncharacterized protein</fullName>
    </submittedName>
</protein>
<organism evidence="1">
    <name type="scientific">marine sediment metagenome</name>
    <dbReference type="NCBI Taxonomy" id="412755"/>
    <lineage>
        <taxon>unclassified sequences</taxon>
        <taxon>metagenomes</taxon>
        <taxon>ecological metagenomes</taxon>
    </lineage>
</organism>
<dbReference type="AlphaFoldDB" id="A0A0F9LXK3"/>
<dbReference type="EMBL" id="LAZR01005663">
    <property type="protein sequence ID" value="KKM98123.1"/>
    <property type="molecule type" value="Genomic_DNA"/>
</dbReference>
<comment type="caution">
    <text evidence="1">The sequence shown here is derived from an EMBL/GenBank/DDBJ whole genome shotgun (WGS) entry which is preliminary data.</text>
</comment>
<evidence type="ECO:0000313" key="1">
    <source>
        <dbReference type="EMBL" id="KKM98123.1"/>
    </source>
</evidence>
<proteinExistence type="predicted"/>
<reference evidence="1" key="1">
    <citation type="journal article" date="2015" name="Nature">
        <title>Complex archaea that bridge the gap between prokaryotes and eukaryotes.</title>
        <authorList>
            <person name="Spang A."/>
            <person name="Saw J.H."/>
            <person name="Jorgensen S.L."/>
            <person name="Zaremba-Niedzwiedzka K."/>
            <person name="Martijn J."/>
            <person name="Lind A.E."/>
            <person name="van Eijk R."/>
            <person name="Schleper C."/>
            <person name="Guy L."/>
            <person name="Ettema T.J."/>
        </authorList>
    </citation>
    <scope>NUCLEOTIDE SEQUENCE</scope>
</reference>